<dbReference type="AlphaFoldDB" id="A0A917FWU6"/>
<keyword evidence="1" id="KW-0812">Transmembrane</keyword>
<protein>
    <submittedName>
        <fullName evidence="2">Uncharacterized protein</fullName>
    </submittedName>
</protein>
<dbReference type="EMBL" id="BMKR01000056">
    <property type="protein sequence ID" value="GGG12443.1"/>
    <property type="molecule type" value="Genomic_DNA"/>
</dbReference>
<organism evidence="2 3">
    <name type="scientific">Paenibacillus albidus</name>
    <dbReference type="NCBI Taxonomy" id="2041023"/>
    <lineage>
        <taxon>Bacteria</taxon>
        <taxon>Bacillati</taxon>
        <taxon>Bacillota</taxon>
        <taxon>Bacilli</taxon>
        <taxon>Bacillales</taxon>
        <taxon>Paenibacillaceae</taxon>
        <taxon>Paenibacillus</taxon>
    </lineage>
</organism>
<proteinExistence type="predicted"/>
<keyword evidence="1" id="KW-0472">Membrane</keyword>
<dbReference type="Proteomes" id="UP000637643">
    <property type="component" value="Unassembled WGS sequence"/>
</dbReference>
<keyword evidence="3" id="KW-1185">Reference proteome</keyword>
<dbReference type="RefSeq" id="WP_189032299.1">
    <property type="nucleotide sequence ID" value="NZ_BMKR01000056.1"/>
</dbReference>
<accession>A0A917FWU6</accession>
<feature type="transmembrane region" description="Helical" evidence="1">
    <location>
        <begin position="21"/>
        <end position="49"/>
    </location>
</feature>
<reference evidence="2" key="2">
    <citation type="submission" date="2020-09" db="EMBL/GenBank/DDBJ databases">
        <authorList>
            <person name="Sun Q."/>
            <person name="Zhou Y."/>
        </authorList>
    </citation>
    <scope>NUCLEOTIDE SEQUENCE</scope>
    <source>
        <strain evidence="2">CGMCC 1.16134</strain>
    </source>
</reference>
<gene>
    <name evidence="2" type="ORF">GCM10010912_66110</name>
</gene>
<sequence length="102" mass="11101">MGSSSYKGRTLFSYIAKGLTLIFCVPILGVWTAGSAVCAVIALIGAILGTFGYHGVAMNLYPGYSLPRILSLPFGLLLSLALLISFYYTRRWLRGCLQFIKS</sequence>
<comment type="caution">
    <text evidence="2">The sequence shown here is derived from an EMBL/GenBank/DDBJ whole genome shotgun (WGS) entry which is preliminary data.</text>
</comment>
<name>A0A917FWU6_9BACL</name>
<keyword evidence="1" id="KW-1133">Transmembrane helix</keyword>
<reference evidence="2" key="1">
    <citation type="journal article" date="2014" name="Int. J. Syst. Evol. Microbiol.">
        <title>Complete genome sequence of Corynebacterium casei LMG S-19264T (=DSM 44701T), isolated from a smear-ripened cheese.</title>
        <authorList>
            <consortium name="US DOE Joint Genome Institute (JGI-PGF)"/>
            <person name="Walter F."/>
            <person name="Albersmeier A."/>
            <person name="Kalinowski J."/>
            <person name="Ruckert C."/>
        </authorList>
    </citation>
    <scope>NUCLEOTIDE SEQUENCE</scope>
    <source>
        <strain evidence="2">CGMCC 1.16134</strain>
    </source>
</reference>
<feature type="transmembrane region" description="Helical" evidence="1">
    <location>
        <begin position="69"/>
        <end position="88"/>
    </location>
</feature>
<evidence type="ECO:0000313" key="3">
    <source>
        <dbReference type="Proteomes" id="UP000637643"/>
    </source>
</evidence>
<evidence type="ECO:0000313" key="2">
    <source>
        <dbReference type="EMBL" id="GGG12443.1"/>
    </source>
</evidence>
<evidence type="ECO:0000256" key="1">
    <source>
        <dbReference type="SAM" id="Phobius"/>
    </source>
</evidence>